<evidence type="ECO:0000256" key="2">
    <source>
        <dbReference type="ARBA" id="ARBA00018953"/>
    </source>
</evidence>
<gene>
    <name evidence="9" type="ORF">SAMN04488082_10466</name>
</gene>
<feature type="active site" evidence="7">
    <location>
        <position position="199"/>
    </location>
</feature>
<dbReference type="SMART" id="SM00827">
    <property type="entry name" value="PKS_AT"/>
    <property type="match status" value="1"/>
</dbReference>
<dbReference type="InterPro" id="IPR024925">
    <property type="entry name" value="Malonyl_CoA-ACP_transAc"/>
</dbReference>
<sequence>MSTQSIIFPGQGSQEPGMGRDLAEHWSEAMDLWKKAERLSGLPLREIYWDGDENAMAVTRNLQPALTVVNMNLWCFLAEKLSPAGVAGHSLGEFAALFAARVLSVDEILELVCLRGKLMDEATNQDGRMAAILKLKQAVVEELVAAAASLTGQEIRIANYNTPGQFVISGHAQAVDHVCANAKPHKGRALVLPVSNAFHSPYMSEAGDELAKFMDRLDWHDPKIPVYLNVTARPEADARVLKETVKRQMTSSVHWTQTIENQYADGMRSFVELGPKGALSRMVSQILKDRDGVETLSISTLEQAASL</sequence>
<dbReference type="Pfam" id="PF00698">
    <property type="entry name" value="Acyl_transf_1"/>
    <property type="match status" value="1"/>
</dbReference>
<dbReference type="EMBL" id="FORX01000004">
    <property type="protein sequence ID" value="SFJ54959.1"/>
    <property type="molecule type" value="Genomic_DNA"/>
</dbReference>
<evidence type="ECO:0000256" key="1">
    <source>
        <dbReference type="ARBA" id="ARBA00013258"/>
    </source>
</evidence>
<dbReference type="Gene3D" id="3.40.366.10">
    <property type="entry name" value="Malonyl-Coenzyme A Acyl Carrier Protein, domain 2"/>
    <property type="match status" value="1"/>
</dbReference>
<dbReference type="GO" id="GO:0006633">
    <property type="term" value="P:fatty acid biosynthetic process"/>
    <property type="evidence" value="ECO:0007669"/>
    <property type="project" value="TreeGrafter"/>
</dbReference>
<evidence type="ECO:0000256" key="4">
    <source>
        <dbReference type="ARBA" id="ARBA00023315"/>
    </source>
</evidence>
<keyword evidence="4 6" id="KW-0012">Acyltransferase</keyword>
<evidence type="ECO:0000256" key="3">
    <source>
        <dbReference type="ARBA" id="ARBA00022679"/>
    </source>
</evidence>
<keyword evidence="10" id="KW-1185">Reference proteome</keyword>
<dbReference type="EC" id="2.3.1.39" evidence="1 6"/>
<feature type="active site" evidence="7">
    <location>
        <position position="90"/>
    </location>
</feature>
<evidence type="ECO:0000256" key="7">
    <source>
        <dbReference type="PIRSR" id="PIRSR000446-1"/>
    </source>
</evidence>
<dbReference type="InterPro" id="IPR016035">
    <property type="entry name" value="Acyl_Trfase/lysoPLipase"/>
</dbReference>
<dbReference type="SUPFAM" id="SSF55048">
    <property type="entry name" value="Probable ACP-binding domain of malonyl-CoA ACP transacylase"/>
    <property type="match status" value="1"/>
</dbReference>
<comment type="catalytic activity">
    <reaction evidence="5 6">
        <text>holo-[ACP] + malonyl-CoA = malonyl-[ACP] + CoA</text>
        <dbReference type="Rhea" id="RHEA:41792"/>
        <dbReference type="Rhea" id="RHEA-COMP:9623"/>
        <dbReference type="Rhea" id="RHEA-COMP:9685"/>
        <dbReference type="ChEBI" id="CHEBI:57287"/>
        <dbReference type="ChEBI" id="CHEBI:57384"/>
        <dbReference type="ChEBI" id="CHEBI:64479"/>
        <dbReference type="ChEBI" id="CHEBI:78449"/>
        <dbReference type="EC" id="2.3.1.39"/>
    </reaction>
</comment>
<dbReference type="SUPFAM" id="SSF52151">
    <property type="entry name" value="FabD/lysophospholipase-like"/>
    <property type="match status" value="1"/>
</dbReference>
<keyword evidence="3 6" id="KW-0808">Transferase</keyword>
<dbReference type="STRING" id="52560.SAMN04488082_10466"/>
<dbReference type="Proteomes" id="UP000198635">
    <property type="component" value="Unassembled WGS sequence"/>
</dbReference>
<accession>A0A1I3SBG3</accession>
<organism evidence="9 10">
    <name type="scientific">Desulfomicrobium apsheronum</name>
    <dbReference type="NCBI Taxonomy" id="52560"/>
    <lineage>
        <taxon>Bacteria</taxon>
        <taxon>Pseudomonadati</taxon>
        <taxon>Thermodesulfobacteriota</taxon>
        <taxon>Desulfovibrionia</taxon>
        <taxon>Desulfovibrionales</taxon>
        <taxon>Desulfomicrobiaceae</taxon>
        <taxon>Desulfomicrobium</taxon>
    </lineage>
</organism>
<protein>
    <recommendedName>
        <fullName evidence="2 6">Malonyl CoA-acyl carrier protein transacylase</fullName>
        <ecNumber evidence="1 6">2.3.1.39</ecNumber>
    </recommendedName>
</protein>
<name>A0A1I3SBG3_9BACT</name>
<evidence type="ECO:0000256" key="5">
    <source>
        <dbReference type="ARBA" id="ARBA00048462"/>
    </source>
</evidence>
<dbReference type="GO" id="GO:0004314">
    <property type="term" value="F:[acyl-carrier-protein] S-malonyltransferase activity"/>
    <property type="evidence" value="ECO:0007669"/>
    <property type="project" value="UniProtKB-EC"/>
</dbReference>
<evidence type="ECO:0000313" key="9">
    <source>
        <dbReference type="EMBL" id="SFJ54959.1"/>
    </source>
</evidence>
<evidence type="ECO:0000313" key="10">
    <source>
        <dbReference type="Proteomes" id="UP000198635"/>
    </source>
</evidence>
<dbReference type="GO" id="GO:0005829">
    <property type="term" value="C:cytosol"/>
    <property type="evidence" value="ECO:0007669"/>
    <property type="project" value="TreeGrafter"/>
</dbReference>
<dbReference type="InterPro" id="IPR001227">
    <property type="entry name" value="Ac_transferase_dom_sf"/>
</dbReference>
<comment type="similarity">
    <text evidence="6">Belongs to the fabD family.</text>
</comment>
<evidence type="ECO:0000256" key="6">
    <source>
        <dbReference type="PIRNR" id="PIRNR000446"/>
    </source>
</evidence>
<feature type="domain" description="Malonyl-CoA:ACP transacylase (MAT)" evidence="8">
    <location>
        <begin position="7"/>
        <end position="305"/>
    </location>
</feature>
<proteinExistence type="inferred from homology"/>
<evidence type="ECO:0000259" key="8">
    <source>
        <dbReference type="SMART" id="SM00827"/>
    </source>
</evidence>
<dbReference type="PANTHER" id="PTHR42681:SF1">
    <property type="entry name" value="MALONYL-COA-ACYL CARRIER PROTEIN TRANSACYLASE, MITOCHONDRIAL"/>
    <property type="match status" value="1"/>
</dbReference>
<dbReference type="PIRSF" id="PIRSF000446">
    <property type="entry name" value="Mct"/>
    <property type="match status" value="1"/>
</dbReference>
<dbReference type="OrthoDB" id="9808564at2"/>
<dbReference type="PANTHER" id="PTHR42681">
    <property type="entry name" value="MALONYL-COA-ACYL CARRIER PROTEIN TRANSACYLASE, MITOCHONDRIAL"/>
    <property type="match status" value="1"/>
</dbReference>
<dbReference type="Gene3D" id="3.30.70.250">
    <property type="entry name" value="Malonyl-CoA ACP transacylase, ACP-binding"/>
    <property type="match status" value="1"/>
</dbReference>
<dbReference type="RefSeq" id="WP_092373188.1">
    <property type="nucleotide sequence ID" value="NZ_FORX01000004.1"/>
</dbReference>
<dbReference type="InterPro" id="IPR014043">
    <property type="entry name" value="Acyl_transferase_dom"/>
</dbReference>
<dbReference type="InterPro" id="IPR016036">
    <property type="entry name" value="Malonyl_transacylase_ACP-bd"/>
</dbReference>
<dbReference type="AlphaFoldDB" id="A0A1I3SBG3"/>
<dbReference type="InterPro" id="IPR050858">
    <property type="entry name" value="Mal-CoA-ACP_Trans/PKS_FabD"/>
</dbReference>
<reference evidence="10" key="1">
    <citation type="submission" date="2016-10" db="EMBL/GenBank/DDBJ databases">
        <authorList>
            <person name="Varghese N."/>
            <person name="Submissions S."/>
        </authorList>
    </citation>
    <scope>NUCLEOTIDE SEQUENCE [LARGE SCALE GENOMIC DNA]</scope>
    <source>
        <strain evidence="10">DSM 5918</strain>
    </source>
</reference>